<feature type="transmembrane region" description="Helical" evidence="2">
    <location>
        <begin position="141"/>
        <end position="160"/>
    </location>
</feature>
<feature type="transmembrane region" description="Helical" evidence="2">
    <location>
        <begin position="280"/>
        <end position="304"/>
    </location>
</feature>
<feature type="compositionally biased region" description="Polar residues" evidence="1">
    <location>
        <begin position="447"/>
        <end position="457"/>
    </location>
</feature>
<feature type="region of interest" description="Disordered" evidence="1">
    <location>
        <begin position="400"/>
        <end position="422"/>
    </location>
</feature>
<evidence type="ECO:0000256" key="1">
    <source>
        <dbReference type="SAM" id="MobiDB-lite"/>
    </source>
</evidence>
<feature type="compositionally biased region" description="Basic and acidic residues" evidence="1">
    <location>
        <begin position="468"/>
        <end position="480"/>
    </location>
</feature>
<feature type="transmembrane region" description="Helical" evidence="2">
    <location>
        <begin position="341"/>
        <end position="366"/>
    </location>
</feature>
<feature type="transmembrane region" description="Helical" evidence="2">
    <location>
        <begin position="241"/>
        <end position="260"/>
    </location>
</feature>
<dbReference type="PANTHER" id="PTHR34391">
    <property type="entry name" value="UPF0658 GOLGI APPARATUS MEMBRANE PROTEIN C1952.10C-RELATED"/>
    <property type="match status" value="1"/>
</dbReference>
<keyword evidence="2" id="KW-1133">Transmembrane helix</keyword>
<dbReference type="EMBL" id="JADNYJ010000343">
    <property type="protein sequence ID" value="KAF8870641.1"/>
    <property type="molecule type" value="Genomic_DNA"/>
</dbReference>
<dbReference type="Proteomes" id="UP000724874">
    <property type="component" value="Unassembled WGS sequence"/>
</dbReference>
<protein>
    <submittedName>
        <fullName evidence="3">Uncharacterized protein</fullName>
    </submittedName>
</protein>
<feature type="region of interest" description="Disordered" evidence="1">
    <location>
        <begin position="441"/>
        <end position="480"/>
    </location>
</feature>
<dbReference type="PANTHER" id="PTHR34391:SF2">
    <property type="entry name" value="TRP C-TERMINAL DOMAIN-CONTAINING PROTEIN"/>
    <property type="match status" value="1"/>
</dbReference>
<evidence type="ECO:0000256" key="2">
    <source>
        <dbReference type="SAM" id="Phobius"/>
    </source>
</evidence>
<feature type="transmembrane region" description="Helical" evidence="2">
    <location>
        <begin position="311"/>
        <end position="335"/>
    </location>
</feature>
<organism evidence="3 4">
    <name type="scientific">Gymnopilus junonius</name>
    <name type="common">Spectacular rustgill mushroom</name>
    <name type="synonym">Gymnopilus spectabilis subsp. junonius</name>
    <dbReference type="NCBI Taxonomy" id="109634"/>
    <lineage>
        <taxon>Eukaryota</taxon>
        <taxon>Fungi</taxon>
        <taxon>Dikarya</taxon>
        <taxon>Basidiomycota</taxon>
        <taxon>Agaricomycotina</taxon>
        <taxon>Agaricomycetes</taxon>
        <taxon>Agaricomycetidae</taxon>
        <taxon>Agaricales</taxon>
        <taxon>Agaricineae</taxon>
        <taxon>Hymenogastraceae</taxon>
        <taxon>Gymnopilus</taxon>
    </lineage>
</organism>
<dbReference type="GO" id="GO:0005794">
    <property type="term" value="C:Golgi apparatus"/>
    <property type="evidence" value="ECO:0007669"/>
    <property type="project" value="TreeGrafter"/>
</dbReference>
<name>A0A9P5N8E1_GYMJU</name>
<accession>A0A9P5N8E1</accession>
<comment type="caution">
    <text evidence="3">The sequence shown here is derived from an EMBL/GenBank/DDBJ whole genome shotgun (WGS) entry which is preliminary data.</text>
</comment>
<dbReference type="OrthoDB" id="3263941at2759"/>
<evidence type="ECO:0000313" key="3">
    <source>
        <dbReference type="EMBL" id="KAF8870641.1"/>
    </source>
</evidence>
<feature type="transmembrane region" description="Helical" evidence="2">
    <location>
        <begin position="116"/>
        <end position="134"/>
    </location>
</feature>
<reference evidence="3" key="1">
    <citation type="submission" date="2020-11" db="EMBL/GenBank/DDBJ databases">
        <authorList>
            <consortium name="DOE Joint Genome Institute"/>
            <person name="Ahrendt S."/>
            <person name="Riley R."/>
            <person name="Andreopoulos W."/>
            <person name="LaButti K."/>
            <person name="Pangilinan J."/>
            <person name="Ruiz-duenas F.J."/>
            <person name="Barrasa J.M."/>
            <person name="Sanchez-Garcia M."/>
            <person name="Camarero S."/>
            <person name="Miyauchi S."/>
            <person name="Serrano A."/>
            <person name="Linde D."/>
            <person name="Babiker R."/>
            <person name="Drula E."/>
            <person name="Ayuso-Fernandez I."/>
            <person name="Pacheco R."/>
            <person name="Padilla G."/>
            <person name="Ferreira P."/>
            <person name="Barriuso J."/>
            <person name="Kellner H."/>
            <person name="Castanera R."/>
            <person name="Alfaro M."/>
            <person name="Ramirez L."/>
            <person name="Pisabarro A.G."/>
            <person name="Kuo A."/>
            <person name="Tritt A."/>
            <person name="Lipzen A."/>
            <person name="He G."/>
            <person name="Yan M."/>
            <person name="Ng V."/>
            <person name="Cullen D."/>
            <person name="Martin F."/>
            <person name="Rosso M.-N."/>
            <person name="Henrissat B."/>
            <person name="Hibbett D."/>
            <person name="Martinez A.T."/>
            <person name="Grigoriev I.V."/>
        </authorList>
    </citation>
    <scope>NUCLEOTIDE SEQUENCE</scope>
    <source>
        <strain evidence="3">AH 44721</strain>
    </source>
</reference>
<dbReference type="AlphaFoldDB" id="A0A9P5N8E1"/>
<sequence length="480" mass="54809">MTFLEGSPHQLTLRICDDVPHGQPIYPCFTIFNSTFDDPKYNGGMMLNSNPQQVRFLNNWENGMNVTPQLNPQNTSQVLSVTVETAEGQEVSLSEQCLQILVYPSEILLNFRREDITWICLQFWLLAISFLAILNDSVPHLLSVLMTHTISAAWAVYATWRNPHFKEHFQEILADPGTPCSLDMFTSFWERRQSLEIVDAVLSCTALVLFFFLSWTLLKVYNEQSFKCVGAPEHVMRINKFFMAVLACLQMEAFVLPASMGLWIDVLRNTSIARISAHTGVYVALIITTVTLLIPWIIMGWYSIKREMKRLMVVFLAITFGITAGWAIMFYSIVYRWTFLQFPYIGCFTVSSFILLISSMVLGVVCRLNFDKGLAQYLHAEETLASLNFAPDAFDHKAENRTSTASSKKFRESKSGDAGDYPDSPTMYFVQTLPAAEQALPLPHNASYETQPEQLPRQQHLRPFQLTRDPEKDKSFFKPF</sequence>
<keyword evidence="2" id="KW-0472">Membrane</keyword>
<gene>
    <name evidence="3" type="ORF">CPB84DRAFT_1801795</name>
</gene>
<proteinExistence type="predicted"/>
<keyword evidence="2" id="KW-0812">Transmembrane</keyword>
<evidence type="ECO:0000313" key="4">
    <source>
        <dbReference type="Proteomes" id="UP000724874"/>
    </source>
</evidence>
<feature type="transmembrane region" description="Helical" evidence="2">
    <location>
        <begin position="200"/>
        <end position="221"/>
    </location>
</feature>
<dbReference type="InterPro" id="IPR040410">
    <property type="entry name" value="UPF0658_Golgi"/>
</dbReference>
<keyword evidence="4" id="KW-1185">Reference proteome</keyword>